<gene>
    <name evidence="1" type="ORF">GCM10011495_39740</name>
</gene>
<comment type="caution">
    <text evidence="1">The sequence shown here is derived from an EMBL/GenBank/DDBJ whole genome shotgun (WGS) entry which is preliminary data.</text>
</comment>
<sequence>MEILPTKAYGATGSVFNGLKPVTVERTPLDNQEVAMHRRSFTGSIIGGIAGTRDAIGTGILR</sequence>
<proteinExistence type="predicted"/>
<protein>
    <submittedName>
        <fullName evidence="1">Uncharacterized protein</fullName>
    </submittedName>
</protein>
<dbReference type="EMBL" id="BMGY01000074">
    <property type="protein sequence ID" value="GGH91497.1"/>
    <property type="molecule type" value="Genomic_DNA"/>
</dbReference>
<evidence type="ECO:0000313" key="1">
    <source>
        <dbReference type="EMBL" id="GGH91497.1"/>
    </source>
</evidence>
<name>A0ABQ2AH41_9BACT</name>
<reference evidence="2" key="1">
    <citation type="journal article" date="2019" name="Int. J. Syst. Evol. Microbiol.">
        <title>The Global Catalogue of Microorganisms (GCM) 10K type strain sequencing project: providing services to taxonomists for standard genome sequencing and annotation.</title>
        <authorList>
            <consortium name="The Broad Institute Genomics Platform"/>
            <consortium name="The Broad Institute Genome Sequencing Center for Infectious Disease"/>
            <person name="Wu L."/>
            <person name="Ma J."/>
        </authorList>
    </citation>
    <scope>NUCLEOTIDE SEQUENCE [LARGE SCALE GENOMIC DNA]</scope>
    <source>
        <strain evidence="2">CGMCC 1.14966</strain>
    </source>
</reference>
<organism evidence="1 2">
    <name type="scientific">Hymenobacter frigidus</name>
    <dbReference type="NCBI Taxonomy" id="1524095"/>
    <lineage>
        <taxon>Bacteria</taxon>
        <taxon>Pseudomonadati</taxon>
        <taxon>Bacteroidota</taxon>
        <taxon>Cytophagia</taxon>
        <taxon>Cytophagales</taxon>
        <taxon>Hymenobacteraceae</taxon>
        <taxon>Hymenobacter</taxon>
    </lineage>
</organism>
<keyword evidence="2" id="KW-1185">Reference proteome</keyword>
<accession>A0ABQ2AH41</accession>
<evidence type="ECO:0000313" key="2">
    <source>
        <dbReference type="Proteomes" id="UP000637774"/>
    </source>
</evidence>
<dbReference type="Proteomes" id="UP000637774">
    <property type="component" value="Unassembled WGS sequence"/>
</dbReference>
<dbReference type="RefSeq" id="WP_188563847.1">
    <property type="nucleotide sequence ID" value="NZ_BMGY01000074.1"/>
</dbReference>